<keyword evidence="5 7" id="KW-0505">Motor protein</keyword>
<feature type="binding site" evidence="7">
    <location>
        <begin position="304"/>
        <end position="311"/>
    </location>
    <ligand>
        <name>ATP</name>
        <dbReference type="ChEBI" id="CHEBI:30616"/>
    </ligand>
</feature>
<feature type="coiled-coil region" evidence="8">
    <location>
        <begin position="652"/>
        <end position="686"/>
    </location>
</feature>
<evidence type="ECO:0000256" key="4">
    <source>
        <dbReference type="ARBA" id="ARBA00023054"/>
    </source>
</evidence>
<feature type="coiled-coil region" evidence="8">
    <location>
        <begin position="567"/>
        <end position="594"/>
    </location>
</feature>
<dbReference type="SUPFAM" id="SSF52540">
    <property type="entry name" value="P-loop containing nucleoside triphosphate hydrolases"/>
    <property type="match status" value="1"/>
</dbReference>
<dbReference type="RefSeq" id="XP_027112403.1">
    <property type="nucleotide sequence ID" value="XM_027256602.2"/>
</dbReference>
<organism evidence="11 12">
    <name type="scientific">Coffea arabica</name>
    <name type="common">Arabian coffee</name>
    <dbReference type="NCBI Taxonomy" id="13443"/>
    <lineage>
        <taxon>Eukaryota</taxon>
        <taxon>Viridiplantae</taxon>
        <taxon>Streptophyta</taxon>
        <taxon>Embryophyta</taxon>
        <taxon>Tracheophyta</taxon>
        <taxon>Spermatophyta</taxon>
        <taxon>Magnoliopsida</taxon>
        <taxon>eudicotyledons</taxon>
        <taxon>Gunneridae</taxon>
        <taxon>Pentapetalae</taxon>
        <taxon>asterids</taxon>
        <taxon>lamiids</taxon>
        <taxon>Gentianales</taxon>
        <taxon>Rubiaceae</taxon>
        <taxon>Ixoroideae</taxon>
        <taxon>Gardenieae complex</taxon>
        <taxon>Bertiereae - Coffeeae clade</taxon>
        <taxon>Coffeeae</taxon>
        <taxon>Coffea</taxon>
    </lineage>
</organism>
<proteinExistence type="inferred from homology"/>
<dbReference type="PROSITE" id="PS50067">
    <property type="entry name" value="KINESIN_MOTOR_2"/>
    <property type="match status" value="1"/>
</dbReference>
<feature type="compositionally biased region" description="Basic and acidic residues" evidence="9">
    <location>
        <begin position="1"/>
        <end position="17"/>
    </location>
</feature>
<evidence type="ECO:0000256" key="1">
    <source>
        <dbReference type="ARBA" id="ARBA00022701"/>
    </source>
</evidence>
<dbReference type="GeneID" id="113731370"/>
<comment type="similarity">
    <text evidence="6">Belongs to the TRAFAC class myosin-kinesin ATPase superfamily. Kinesin family. KIN-12 subfamily.</text>
</comment>
<feature type="coiled-coil region" evidence="8">
    <location>
        <begin position="2755"/>
        <end position="2832"/>
    </location>
</feature>
<dbReference type="PANTHER" id="PTHR37739">
    <property type="entry name" value="KINESIN-LIKE PROTEIN KIN-12D"/>
    <property type="match status" value="1"/>
</dbReference>
<reference evidence="12" key="2">
    <citation type="submission" date="2025-08" db="UniProtKB">
        <authorList>
            <consortium name="RefSeq"/>
        </authorList>
    </citation>
    <scope>IDENTIFICATION</scope>
    <source>
        <tissue evidence="12">Leaves</tissue>
    </source>
</reference>
<feature type="coiled-coil region" evidence="8">
    <location>
        <begin position="2519"/>
        <end position="2655"/>
    </location>
</feature>
<feature type="region of interest" description="Disordered" evidence="9">
    <location>
        <begin position="2998"/>
        <end position="3025"/>
    </location>
</feature>
<feature type="coiled-coil region" evidence="8">
    <location>
        <begin position="1059"/>
        <end position="1157"/>
    </location>
</feature>
<keyword evidence="1" id="KW-0493">Microtubule</keyword>
<feature type="coiled-coil region" evidence="8">
    <location>
        <begin position="2863"/>
        <end position="2993"/>
    </location>
</feature>
<evidence type="ECO:0000256" key="3">
    <source>
        <dbReference type="ARBA" id="ARBA00022840"/>
    </source>
</evidence>
<dbReference type="Pfam" id="PF00225">
    <property type="entry name" value="Kinesin"/>
    <property type="match status" value="1"/>
</dbReference>
<keyword evidence="3 7" id="KW-0067">ATP-binding</keyword>
<feature type="coiled-coil region" evidence="8">
    <location>
        <begin position="2358"/>
        <end position="2483"/>
    </location>
</feature>
<evidence type="ECO:0000256" key="2">
    <source>
        <dbReference type="ARBA" id="ARBA00022741"/>
    </source>
</evidence>
<dbReference type="GO" id="GO:0003777">
    <property type="term" value="F:microtubule motor activity"/>
    <property type="evidence" value="ECO:0007669"/>
    <property type="project" value="InterPro"/>
</dbReference>
<accession>A0A6P6WAB5</accession>
<evidence type="ECO:0000256" key="8">
    <source>
        <dbReference type="SAM" id="Coils"/>
    </source>
</evidence>
<dbReference type="InterPro" id="IPR044986">
    <property type="entry name" value="KIF15/KIN-12"/>
</dbReference>
<evidence type="ECO:0000259" key="10">
    <source>
        <dbReference type="PROSITE" id="PS50067"/>
    </source>
</evidence>
<dbReference type="GO" id="GO:0005524">
    <property type="term" value="F:ATP binding"/>
    <property type="evidence" value="ECO:0007669"/>
    <property type="project" value="UniProtKB-UniRule"/>
</dbReference>
<protein>
    <submittedName>
        <fullName evidence="12">Kinesin-like protein KIN-12D isoform X2</fullName>
    </submittedName>
</protein>
<dbReference type="GO" id="GO:0005874">
    <property type="term" value="C:microtubule"/>
    <property type="evidence" value="ECO:0007669"/>
    <property type="project" value="UniProtKB-KW"/>
</dbReference>
<dbReference type="PRINTS" id="PR00380">
    <property type="entry name" value="KINESINHEAVY"/>
</dbReference>
<keyword evidence="4 8" id="KW-0175">Coiled coil</keyword>
<feature type="compositionally biased region" description="Polar residues" evidence="9">
    <location>
        <begin position="119"/>
        <end position="162"/>
    </location>
</feature>
<keyword evidence="2 7" id="KW-0547">Nucleotide-binding</keyword>
<keyword evidence="11" id="KW-1185">Reference proteome</keyword>
<dbReference type="InterPro" id="IPR001752">
    <property type="entry name" value="Kinesin_motor_dom"/>
</dbReference>
<sequence length="3025" mass="343427">MLRDLKFLRRNTGKDSSIEDAENVPLNPKDSLVPQIGSDSSSRPPLNVIQEPAQVLKGGLDQEMSVRASKTDRTPTKSTKATTSVHLRTPEKQGKNRFGWAQKSESSSNAAEMKGDGNGNTRTVANVVTPRSTRTMGRANNSSYSECNSTQSTPTKSVSKPQNPGFCLASGSRPPPSGGARMSNFAALSKGIPISCNSVTVVNSVEVPHFEPKEDPSFWLEHNVQVLIRVRPLSNAEKSTHGYSRCLKQESAQTITWIGQPETRFTFDHVACESIDQETLFRLVGLSMVENCLSGYNSCMFAYGQTGSGKTHTMLGDIDELEIKPSLNRGMTPRIFEFLFARIRAEQESRKDEKLRYHCKCSFLEIYNEQISDLLDPSSTNLQLREDIKKGVYVENLSEFEVQTVGDILRLLRQGSSNRKVAATNMNRESSRSHSVFTCEIESSWEKDSTCNFRFARLNLVDLAGSERQKTSGAEGERLKEAANINKSLSTLGHVIMVLVDVANGRPRHIPYRDSRLTFLLQDSLGGNSKTMIIANVSPSICSAAETLNTLKFAQRAKLIQNNAVVNEDTSGDVVTLQNQIRLLKEELSVLKHQNVSRALTFGPLMVNNTHEDGSSCYEEAFEIDQQSYLLDKDKGSLRLSTKQFKSLETTLAGALRREQMAEISIKQLEAEIEQLNRLVRQREEDTRCTKMMLKFREDKIQRLESLLGGLMPTDAYLLEENRELSNEVQLLRAKVEKNPEVTRFALENIRLLEQLRRFQDFYEEGEREMLSAEVSELRDQLIFSLDGTLKQLNHLDMSMLPNGIDVPEENDSVHEELKRTLCELEECRTNLNRCLEYNAKLSREVEDLHSSLSISRSGAEEQDGNIKVIKESITEAPSFHNEPIEAAQKVKKETWPGNMNEQIEEVLDLQLELDILKVILKEERSYRQQAETRAQSLNRDLSLSKEKVLLITKQCDAVEEELKEAKSIIEALESQQILVINELEELRNANTQNVETLHKQKLELSTLKEQTGCQDFKNLPSTTHNEDCSLEEKLNKMHASLEKANRLNKWYQSDRAFQASNEEQMDEVRRQVEAETAEVIVCLQEELYLLQQEVQAGNEKEMETKESLAVLQTEIKELQEKLSLMTQENTKLSKLLENKENELAQLSGEWDLLTNEIEAVLQGGHESLKDASDQLTTISSSFPQKSSWISAQFGRMAKHIFEKELLIEELNHYLDVASSKRNEMECMLSSLRGAALVMTEVHQQECSRKDKEIIQLSSQLTAESSTILELNNRIKHVEDHLRNASTCATVAFVIVNRLSELNSNHLDALKHLDKQLKELVETNTNKDCVIQSQASIIGEAEKQVQSLKKDLEGLKASCSDLSLKLSEEQKCGNALRLELEDYEEKTILKTGEKLTEFKNGVSEVRSYMKEYVETIGSFGGHDSTETSTCFSVNENDDKRTGMETKEAFKYMNSCADGDIIFKSPGCFADLGNNRSGENILECQNTLKDVNNKDATIMLLKKEIESALESLNGVQAEMSKLRDEKDKFYTSEKEIQRGIECIVNQVVLLQNAMDYFEEESKFRIDSLEFKLHGLEEIVQHSCNSWIKQKELLEAELGDARAVSTQKDTEASCILAKFEEVQDTMKDADIMINELMIANETLKLEVKELRKKEVSLICDSDSLIRQVQSLQIINDQKNCHLEEVERQLKSDFETMKSSVMEMELVFSQVQTASIKDCLSVASDCLSMRSYFHDSIKLMSSCLEDIWSEIIIKDSAVSVLHLCHLGILLETVTGLNAENGLLSRGFGESNAVISELREQNIKSRRELESCRSLEGKLLADIKNSFDRISRKEDETGELSIKLTTFEQKIMDLQFQEELMLQRSNHMGSELAVLMKELDLSNQNVLASFLDRERLLKKQEEVFRSQQDNFIMEMSARDFEFLIMSLQLEQVTAIKADIEKEQQSSIEVLETFKEDMIFQVINARVTESILLETEEEHSSLQKEFEVAGKELQAMLSELDKRNATISQMEDFNRTLLLDAQSLNEVASLNDKLKGELDEEMEAKKILSFQVEKLNAECQKLIVDKKVIEAALELSSGEISTLQQQNQTLQSNIVLLEATSLQLQNELQMNNSELSKFHSVDEMEKSTRGDIAKLKAENSLLLQELEEKKAELISSLREKNILDVENKKLEDFISSLENQTAKLQIDMDEARAEVNELRLSQSVVKDVIKTKSQDLQIQVARVKALQEEKALLRGELRDYMSKEREYLNASSSKFVRCVDSVEYLHAAGNNICSLSSKETLLLDDMFQELCVEFGKISRFLEDFENLENLTKELASETASLETELLRKDEILGGLLFDMSLLQESASNSMDHKDEIEALLGSISSLEDELQLKSDNLNEAVARGQELEAQLQEKMRIISCLELDIAKEHKAVRSLKSENLELIASIEDALEAKKSMEEELVERRKVSENLETEVAEMGIALAEMNIMIESLKCNLNDVTVERDDLHGEMLVLKKGLEMARISAEENGALAAEAQEMAEISKVNVEGKEQEVKLLERSVEELECTVNVLENKVEILKGEAERQRLQREELEMELQAIRQQMHSVKSCDSDMKRKLDEKEKILEEALQRIQILEREIAAKDAEISRCRGHISELNLHAEAQASEYKQKFKVLEAMLEQVKQDVPAIHASANKLEKNASKSRGSGSPFKCIGLGLVQQIKSEKDEELSAGRHRIEELEALAASRQKEIFMLNARLAAAESMTHDVIRDLLGLKLDMNSCANLLDNQQLQMLMEKAQLHNVQEQEVAKLKQQLNEFIKERKGWIAEIDRKQAEMVTTQVAVEKLRQRDQLLTTENEMLKMENLNYKKRTTELDAEVKKLSGQQNLQQRIHHHAKIKEENNILKRQNDELSVKLRKSEALLSRVKQELAQFRIADGRSPCINFDEEQRLNDKLMETETERFQLAQELVSLCTSILKAAGITRPTSEVNLAVAEEALDQLKNRVNALETELEDVKLKNRMNKERIRLSELMPETSTPLSSRTDPRQQPTLLSAFDR</sequence>
<gene>
    <name evidence="12" type="primary">LOC113731370</name>
</gene>
<dbReference type="GO" id="GO:0008017">
    <property type="term" value="F:microtubule binding"/>
    <property type="evidence" value="ECO:0007669"/>
    <property type="project" value="InterPro"/>
</dbReference>
<evidence type="ECO:0000256" key="6">
    <source>
        <dbReference type="ARBA" id="ARBA00034488"/>
    </source>
</evidence>
<dbReference type="InterPro" id="IPR036961">
    <property type="entry name" value="Kinesin_motor_dom_sf"/>
</dbReference>
<evidence type="ECO:0000256" key="9">
    <source>
        <dbReference type="SAM" id="MobiDB-lite"/>
    </source>
</evidence>
<feature type="coiled-coil region" evidence="8">
    <location>
        <begin position="1631"/>
        <end position="1686"/>
    </location>
</feature>
<dbReference type="SMART" id="SM00129">
    <property type="entry name" value="KISc"/>
    <property type="match status" value="1"/>
</dbReference>
<reference evidence="11" key="1">
    <citation type="journal article" date="2025" name="Foods">
        <title>Unveiling the Microbial Signatures of Arabica Coffee Cherries: Insights into Ripeness Specific Diversity, Functional Traits, and Implications for Quality and Safety.</title>
        <authorList>
            <consortium name="RefSeq"/>
            <person name="Tenea G.N."/>
            <person name="Cifuentes V."/>
            <person name="Reyes P."/>
            <person name="Cevallos-Vallejos M."/>
        </authorList>
    </citation>
    <scope>NUCLEOTIDE SEQUENCE [LARGE SCALE GENOMIC DNA]</scope>
</reference>
<feature type="compositionally biased region" description="Polar residues" evidence="9">
    <location>
        <begin position="76"/>
        <end position="86"/>
    </location>
</feature>
<feature type="coiled-coil region" evidence="8">
    <location>
        <begin position="1338"/>
        <end position="1365"/>
    </location>
</feature>
<feature type="compositionally biased region" description="Polar residues" evidence="9">
    <location>
        <begin position="3002"/>
        <end position="3019"/>
    </location>
</feature>
<dbReference type="Gene3D" id="3.40.850.10">
    <property type="entry name" value="Kinesin motor domain"/>
    <property type="match status" value="1"/>
</dbReference>
<feature type="coiled-coil region" evidence="8">
    <location>
        <begin position="921"/>
        <end position="1001"/>
    </location>
</feature>
<dbReference type="GO" id="GO:0007018">
    <property type="term" value="P:microtubule-based movement"/>
    <property type="evidence" value="ECO:0007669"/>
    <property type="project" value="InterPro"/>
</dbReference>
<feature type="domain" description="Kinesin motor" evidence="10">
    <location>
        <begin position="223"/>
        <end position="560"/>
    </location>
</feature>
<name>A0A6P6WAB5_COFAR</name>
<dbReference type="InterPro" id="IPR027417">
    <property type="entry name" value="P-loop_NTPase"/>
</dbReference>
<dbReference type="FunFam" id="3.40.850.10:FF:000033">
    <property type="entry name" value="Kinesin-like protein KIN-12E"/>
    <property type="match status" value="1"/>
</dbReference>
<evidence type="ECO:0000313" key="12">
    <source>
        <dbReference type="RefSeq" id="XP_027112403.1"/>
    </source>
</evidence>
<evidence type="ECO:0000313" key="11">
    <source>
        <dbReference type="Proteomes" id="UP001652660"/>
    </source>
</evidence>
<feature type="coiled-coil region" evidence="8">
    <location>
        <begin position="2019"/>
        <end position="2102"/>
    </location>
</feature>
<dbReference type="Proteomes" id="UP001652660">
    <property type="component" value="Chromosome 2e"/>
</dbReference>
<dbReference type="PROSITE" id="PS00411">
    <property type="entry name" value="KINESIN_MOTOR_1"/>
    <property type="match status" value="1"/>
</dbReference>
<evidence type="ECO:0000256" key="5">
    <source>
        <dbReference type="ARBA" id="ARBA00023175"/>
    </source>
</evidence>
<feature type="region of interest" description="Disordered" evidence="9">
    <location>
        <begin position="1"/>
        <end position="165"/>
    </location>
</feature>
<dbReference type="InterPro" id="IPR019821">
    <property type="entry name" value="Kinesin_motor_CS"/>
</dbReference>
<feature type="coiled-coil region" evidence="8">
    <location>
        <begin position="1497"/>
        <end position="1524"/>
    </location>
</feature>
<evidence type="ECO:0000256" key="7">
    <source>
        <dbReference type="PROSITE-ProRule" id="PRU00283"/>
    </source>
</evidence>
<dbReference type="PANTHER" id="PTHR37739:SF8">
    <property type="entry name" value="KINESIN-LIKE PROTEIN KIN-12D"/>
    <property type="match status" value="1"/>
</dbReference>
<feature type="coiled-coil region" evidence="8">
    <location>
        <begin position="2127"/>
        <end position="2238"/>
    </location>
</feature>